<protein>
    <recommendedName>
        <fullName evidence="3">SET domain-containing protein</fullName>
    </recommendedName>
</protein>
<evidence type="ECO:0000256" key="1">
    <source>
        <dbReference type="SAM" id="MobiDB-lite"/>
    </source>
</evidence>
<dbReference type="SUPFAM" id="SSF82199">
    <property type="entry name" value="SET domain"/>
    <property type="match status" value="1"/>
</dbReference>
<accession>A0AAD2CK12</accession>
<organism evidence="4 5">
    <name type="scientific">Cylindrotheca closterium</name>
    <dbReference type="NCBI Taxonomy" id="2856"/>
    <lineage>
        <taxon>Eukaryota</taxon>
        <taxon>Sar</taxon>
        <taxon>Stramenopiles</taxon>
        <taxon>Ochrophyta</taxon>
        <taxon>Bacillariophyta</taxon>
        <taxon>Bacillariophyceae</taxon>
        <taxon>Bacillariophycidae</taxon>
        <taxon>Bacillariales</taxon>
        <taxon>Bacillariaceae</taxon>
        <taxon>Cylindrotheca</taxon>
    </lineage>
</organism>
<comment type="caution">
    <text evidence="4">The sequence shown here is derived from an EMBL/GenBank/DDBJ whole genome shotgun (WGS) entry which is preliminary data.</text>
</comment>
<proteinExistence type="predicted"/>
<feature type="compositionally biased region" description="Low complexity" evidence="1">
    <location>
        <begin position="64"/>
        <end position="73"/>
    </location>
</feature>
<evidence type="ECO:0000313" key="4">
    <source>
        <dbReference type="EMBL" id="CAJ1937023.1"/>
    </source>
</evidence>
<name>A0AAD2CK12_9STRA</name>
<dbReference type="InterPro" id="IPR001214">
    <property type="entry name" value="SET_dom"/>
</dbReference>
<evidence type="ECO:0000313" key="5">
    <source>
        <dbReference type="Proteomes" id="UP001295423"/>
    </source>
</evidence>
<dbReference type="CDD" id="cd10527">
    <property type="entry name" value="SET_LSMT"/>
    <property type="match status" value="1"/>
</dbReference>
<feature type="chain" id="PRO_5042045710" description="SET domain-containing protein" evidence="2">
    <location>
        <begin position="32"/>
        <end position="496"/>
    </location>
</feature>
<dbReference type="Gene3D" id="3.90.1410.10">
    <property type="entry name" value="set domain protein methyltransferase, domain 1"/>
    <property type="match status" value="1"/>
</dbReference>
<evidence type="ECO:0000256" key="2">
    <source>
        <dbReference type="SAM" id="SignalP"/>
    </source>
</evidence>
<dbReference type="EMBL" id="CAKOGP040000591">
    <property type="protein sequence ID" value="CAJ1937023.1"/>
    <property type="molecule type" value="Genomic_DNA"/>
</dbReference>
<dbReference type="PANTHER" id="PTHR13271">
    <property type="entry name" value="UNCHARACTERIZED PUTATIVE METHYLTRANSFERASE"/>
    <property type="match status" value="1"/>
</dbReference>
<feature type="region of interest" description="Disordered" evidence="1">
    <location>
        <begin position="37"/>
        <end position="73"/>
    </location>
</feature>
<dbReference type="Pfam" id="PF00856">
    <property type="entry name" value="SET"/>
    <property type="match status" value="1"/>
</dbReference>
<keyword evidence="2" id="KW-0732">Signal</keyword>
<dbReference type="AlphaFoldDB" id="A0AAD2CK12"/>
<reference evidence="4" key="1">
    <citation type="submission" date="2023-08" db="EMBL/GenBank/DDBJ databases">
        <authorList>
            <person name="Audoor S."/>
            <person name="Bilcke G."/>
        </authorList>
    </citation>
    <scope>NUCLEOTIDE SEQUENCE</scope>
</reference>
<dbReference type="InterPro" id="IPR046341">
    <property type="entry name" value="SET_dom_sf"/>
</dbReference>
<feature type="compositionally biased region" description="Polar residues" evidence="1">
    <location>
        <begin position="37"/>
        <end position="57"/>
    </location>
</feature>
<feature type="signal peptide" evidence="2">
    <location>
        <begin position="1"/>
        <end position="31"/>
    </location>
</feature>
<dbReference type="Proteomes" id="UP001295423">
    <property type="component" value="Unassembled WGS sequence"/>
</dbReference>
<evidence type="ECO:0000259" key="3">
    <source>
        <dbReference type="PROSITE" id="PS50280"/>
    </source>
</evidence>
<dbReference type="GO" id="GO:0016279">
    <property type="term" value="F:protein-lysine N-methyltransferase activity"/>
    <property type="evidence" value="ECO:0007669"/>
    <property type="project" value="TreeGrafter"/>
</dbReference>
<dbReference type="PANTHER" id="PTHR13271:SF137">
    <property type="entry name" value="SET DOMAIN-CONTAINING PROTEIN"/>
    <property type="match status" value="1"/>
</dbReference>
<dbReference type="PROSITE" id="PS50280">
    <property type="entry name" value="SET"/>
    <property type="match status" value="1"/>
</dbReference>
<dbReference type="InterPro" id="IPR050600">
    <property type="entry name" value="SETD3_SETD6_MTase"/>
</dbReference>
<feature type="domain" description="SET" evidence="3">
    <location>
        <begin position="225"/>
        <end position="336"/>
    </location>
</feature>
<sequence length="496" mass="55701">MSRQSHCLQSSLWAPTQLILLSGLLFSSSTAFSWNQRQSNLGPSRQTGTKYTSTRSYSRAVGHSNSPWASTSSSTNTINSALSSTAAAYSDYVSIDRSAPREIDYFQGWAGSCGVQPENGFYLQGQLVDDNEDYYAATSSGAASGSRMLYVPGEMILSAYQISQEYNGYIDASLQTLVEMDMQHLQKHFHLFLKILVEFEKGSESPYMPWLNAMPRKWNTAASMDNFCLSVLPPYIKAVCHTERDQLGAFRRALGAFDYVSPETKNNSELLKFAYNVVFTRAWRSDEGDYRIVPVADMINHEYPDNCVICYNENGGCEVYAKRDISAGEALTMSYGTPTNPSKLLATYGFLHQPPATFCKIVVSNPSEELKSVGYDPNRMVFFSDGSIAQDVWDVLLYHRLERKPELAAVKDAFFQAHMSGDEQTKNSIHNQFQRETVGALLRHVNHILAEVAELTYKMNSFDSSQHPRLPLLLKHHAMVTDTFTKVRDFLMDLQG</sequence>
<gene>
    <name evidence="4" type="ORF">CYCCA115_LOCUS5475</name>
</gene>
<keyword evidence="5" id="KW-1185">Reference proteome</keyword>